<dbReference type="Proteomes" id="UP000731465">
    <property type="component" value="Unassembled WGS sequence"/>
</dbReference>
<keyword evidence="3" id="KW-0547">Nucleotide-binding</keyword>
<dbReference type="InterPro" id="IPR003593">
    <property type="entry name" value="AAA+_ATPase"/>
</dbReference>
<feature type="domain" description="ABC transporter" evidence="5">
    <location>
        <begin position="5"/>
        <end position="230"/>
    </location>
</feature>
<dbReference type="InterPro" id="IPR050153">
    <property type="entry name" value="Metal_Ion_Import_ABC"/>
</dbReference>
<protein>
    <submittedName>
        <fullName evidence="6">Metal ABC transporter ATP-binding protein</fullName>
    </submittedName>
</protein>
<accession>A0ABS7DEZ9</accession>
<evidence type="ECO:0000256" key="2">
    <source>
        <dbReference type="ARBA" id="ARBA00022448"/>
    </source>
</evidence>
<evidence type="ECO:0000256" key="3">
    <source>
        <dbReference type="ARBA" id="ARBA00022741"/>
    </source>
</evidence>
<evidence type="ECO:0000313" key="6">
    <source>
        <dbReference type="EMBL" id="MBW7569880.1"/>
    </source>
</evidence>
<evidence type="ECO:0000256" key="4">
    <source>
        <dbReference type="ARBA" id="ARBA00022840"/>
    </source>
</evidence>
<comment type="caution">
    <text evidence="6">The sequence shown here is derived from an EMBL/GenBank/DDBJ whole genome shotgun (WGS) entry which is preliminary data.</text>
</comment>
<dbReference type="PROSITE" id="PS00211">
    <property type="entry name" value="ABC_TRANSPORTER_1"/>
    <property type="match status" value="1"/>
</dbReference>
<dbReference type="PANTHER" id="PTHR42734">
    <property type="entry name" value="METAL TRANSPORT SYSTEM ATP-BINDING PROTEIN TM_0124-RELATED"/>
    <property type="match status" value="1"/>
</dbReference>
<dbReference type="Gene3D" id="3.40.50.300">
    <property type="entry name" value="P-loop containing nucleotide triphosphate hydrolases"/>
    <property type="match status" value="1"/>
</dbReference>
<dbReference type="SUPFAM" id="SSF52540">
    <property type="entry name" value="P-loop containing nucleoside triphosphate hydrolases"/>
    <property type="match status" value="1"/>
</dbReference>
<evidence type="ECO:0000313" key="7">
    <source>
        <dbReference type="Proteomes" id="UP000731465"/>
    </source>
</evidence>
<dbReference type="InterPro" id="IPR003439">
    <property type="entry name" value="ABC_transporter-like_ATP-bd"/>
</dbReference>
<dbReference type="RefSeq" id="WP_219937016.1">
    <property type="nucleotide sequence ID" value="NZ_JAGFNY010000006.1"/>
</dbReference>
<dbReference type="GO" id="GO:0005524">
    <property type="term" value="F:ATP binding"/>
    <property type="evidence" value="ECO:0007669"/>
    <property type="project" value="UniProtKB-KW"/>
</dbReference>
<keyword evidence="7" id="KW-1185">Reference proteome</keyword>
<comment type="similarity">
    <text evidence="1">Belongs to the ABC transporter superfamily.</text>
</comment>
<keyword evidence="2" id="KW-0813">Transport</keyword>
<keyword evidence="4 6" id="KW-0067">ATP-binding</keyword>
<dbReference type="InterPro" id="IPR027417">
    <property type="entry name" value="P-loop_NTPase"/>
</dbReference>
<dbReference type="Pfam" id="PF00005">
    <property type="entry name" value="ABC_tran"/>
    <property type="match status" value="1"/>
</dbReference>
<sequence>MNTILNVKNLSVTFDAQKVVQDVSFALKKGEYLALVGPNGAGKSTLLKTIINDNRKFVGSFSFCSDIKLGYVAQKNSDDIYFPATVKEVIKSGFKQNFFSFRLNRQEKEFFQSVVSELNLSSLLKKSFYSLSGGQKRAVLIARALCTGSDLLILDEPASGLDNIASSRLYESIRTVKNRFNTAIIMVGHDINRLCSEADLILCLEHTVKFIGKSTDFIKTPIYKELVEHLV</sequence>
<gene>
    <name evidence="6" type="ORF">J5V48_03125</name>
</gene>
<name>A0ABS7DEZ9_9GAMM</name>
<dbReference type="PANTHER" id="PTHR42734:SF17">
    <property type="entry name" value="METAL TRANSPORT SYSTEM ATP-BINDING PROTEIN TM_0124-RELATED"/>
    <property type="match status" value="1"/>
</dbReference>
<evidence type="ECO:0000259" key="5">
    <source>
        <dbReference type="PROSITE" id="PS50893"/>
    </source>
</evidence>
<organism evidence="6 7">
    <name type="scientific">Succinivibrio faecicola</name>
    <dbReference type="NCBI Taxonomy" id="2820300"/>
    <lineage>
        <taxon>Bacteria</taxon>
        <taxon>Pseudomonadati</taxon>
        <taxon>Pseudomonadota</taxon>
        <taxon>Gammaproteobacteria</taxon>
        <taxon>Aeromonadales</taxon>
        <taxon>Succinivibrionaceae</taxon>
        <taxon>Succinivibrio</taxon>
    </lineage>
</organism>
<dbReference type="PROSITE" id="PS50893">
    <property type="entry name" value="ABC_TRANSPORTER_2"/>
    <property type="match status" value="1"/>
</dbReference>
<reference evidence="6 7" key="1">
    <citation type="submission" date="2021-03" db="EMBL/GenBank/DDBJ databases">
        <title>Succinivibrio sp. nov. isolated from feces of cow.</title>
        <authorList>
            <person name="Choi J.-Y."/>
        </authorList>
    </citation>
    <scope>NUCLEOTIDE SEQUENCE [LARGE SCALE GENOMIC DNA]</scope>
    <source>
        <strain evidence="6 7">AGMB01872</strain>
    </source>
</reference>
<dbReference type="EMBL" id="JAGFNY010000006">
    <property type="protein sequence ID" value="MBW7569880.1"/>
    <property type="molecule type" value="Genomic_DNA"/>
</dbReference>
<proteinExistence type="inferred from homology"/>
<dbReference type="SMART" id="SM00382">
    <property type="entry name" value="AAA"/>
    <property type="match status" value="1"/>
</dbReference>
<evidence type="ECO:0000256" key="1">
    <source>
        <dbReference type="ARBA" id="ARBA00005417"/>
    </source>
</evidence>
<dbReference type="InterPro" id="IPR017871">
    <property type="entry name" value="ABC_transporter-like_CS"/>
</dbReference>